<evidence type="ECO:0000313" key="1">
    <source>
        <dbReference type="EMBL" id="AIC14584.1"/>
    </source>
</evidence>
<dbReference type="HOGENOM" id="CLU_989026_0_0_2"/>
<dbReference type="InterPro" id="IPR052721">
    <property type="entry name" value="ET_Amicyanin"/>
</dbReference>
<accession>A0A060HCW8</accession>
<dbReference type="Gene3D" id="2.60.40.420">
    <property type="entry name" value="Cupredoxins - blue copper proteins"/>
    <property type="match status" value="1"/>
</dbReference>
<dbReference type="PANTHER" id="PTHR36507">
    <property type="entry name" value="BLL1555 PROTEIN"/>
    <property type="match status" value="1"/>
</dbReference>
<dbReference type="OrthoDB" id="11088at2157"/>
<dbReference type="RefSeq" id="WP_075053767.1">
    <property type="nucleotide sequence ID" value="NZ_CP007536.1"/>
</dbReference>
<dbReference type="SUPFAM" id="SSF49503">
    <property type="entry name" value="Cupredoxins"/>
    <property type="match status" value="1"/>
</dbReference>
<evidence type="ECO:0000313" key="2">
    <source>
        <dbReference type="Proteomes" id="UP000027093"/>
    </source>
</evidence>
<dbReference type="KEGG" id="nvn:NVIE_003910"/>
<protein>
    <submittedName>
        <fullName evidence="1">Putative cupredoxin</fullName>
    </submittedName>
</protein>
<reference evidence="1 2" key="1">
    <citation type="journal article" date="2014" name="Int. J. Syst. Evol. Microbiol.">
        <title>Nitrososphaera viennensis gen. nov., sp. nov., an aerobic and mesophilic, ammonia-oxidizing archaeon from soil and a member of the archaeal phylum Thaumarchaeota.</title>
        <authorList>
            <person name="Stieglmeier M."/>
            <person name="Klingl A."/>
            <person name="Alves R.J."/>
            <person name="Rittmann S.K."/>
            <person name="Melcher M."/>
            <person name="Leisch N."/>
            <person name="Schleper C."/>
        </authorList>
    </citation>
    <scope>NUCLEOTIDE SEQUENCE [LARGE SCALE GENOMIC DNA]</scope>
    <source>
        <strain evidence="1">EN76</strain>
    </source>
</reference>
<dbReference type="Proteomes" id="UP000027093">
    <property type="component" value="Chromosome"/>
</dbReference>
<dbReference type="PANTHER" id="PTHR36507:SF1">
    <property type="entry name" value="BLL1555 PROTEIN"/>
    <property type="match status" value="1"/>
</dbReference>
<dbReference type="GeneID" id="74945652"/>
<dbReference type="AlphaFoldDB" id="A0A060HCW8"/>
<dbReference type="InterPro" id="IPR008972">
    <property type="entry name" value="Cupredoxin"/>
</dbReference>
<name>A0A060HCW8_9ARCH</name>
<dbReference type="STRING" id="926571.NVIE_003910"/>
<proteinExistence type="predicted"/>
<organism evidence="1 2">
    <name type="scientific">Nitrososphaera viennensis EN76</name>
    <dbReference type="NCBI Taxonomy" id="926571"/>
    <lineage>
        <taxon>Archaea</taxon>
        <taxon>Nitrososphaerota</taxon>
        <taxon>Nitrososphaeria</taxon>
        <taxon>Nitrososphaerales</taxon>
        <taxon>Nitrososphaeraceae</taxon>
        <taxon>Nitrososphaera</taxon>
    </lineage>
</organism>
<dbReference type="EMBL" id="CP007536">
    <property type="protein sequence ID" value="AIC14584.1"/>
    <property type="molecule type" value="Genomic_DNA"/>
</dbReference>
<keyword evidence="2" id="KW-1185">Reference proteome</keyword>
<sequence>MKNRLVFFGLIALAAVLATTSSIAAIIPNAAAFHTFGGTYVVNIIPGAAQQESLYHYYPPSIAVPKETEVAWFNGDPEQPHTVTSGNPGGQDSGMIFNSGVMSYQYFFQYEFHQAGDYPYYCMIHPWRLGTIHVSDEVVQGNNFEFSTGTGSTWNLLEFDRNLLKFEPTTVSLEETTPASYYVSIVDNTTKQTVHNGFFPSTNNLLIELISNDSNANQTITYGPDRASTIHSTPGAYHVQGNFVKTGATYAINVVLYSVDGKPLESPPMDRFQLKVAG</sequence>
<gene>
    <name evidence="1" type="ORF">NVIE_003910</name>
</gene>